<dbReference type="Pfam" id="PF13807">
    <property type="entry name" value="GNVR"/>
    <property type="match status" value="1"/>
</dbReference>
<feature type="transmembrane region" description="Helical" evidence="10">
    <location>
        <begin position="30"/>
        <end position="47"/>
    </location>
</feature>
<dbReference type="SUPFAM" id="SSF52540">
    <property type="entry name" value="P-loop containing nucleoside triphosphate hydrolases"/>
    <property type="match status" value="1"/>
</dbReference>
<comment type="similarity">
    <text evidence="2">Belongs to the etk/wzc family.</text>
</comment>
<dbReference type="CDD" id="cd05387">
    <property type="entry name" value="BY-kinase"/>
    <property type="match status" value="1"/>
</dbReference>
<proteinExistence type="inferred from homology"/>
<dbReference type="GO" id="GO:0042802">
    <property type="term" value="F:identical protein binding"/>
    <property type="evidence" value="ECO:0007669"/>
    <property type="project" value="UniProtKB-ARBA"/>
</dbReference>
<dbReference type="InterPro" id="IPR027417">
    <property type="entry name" value="P-loop_NTPase"/>
</dbReference>
<evidence type="ECO:0000256" key="4">
    <source>
        <dbReference type="ARBA" id="ARBA00022679"/>
    </source>
</evidence>
<protein>
    <recommendedName>
        <fullName evidence="3">non-specific protein-tyrosine kinase</fullName>
        <ecNumber evidence="3">2.7.10.2</ecNumber>
    </recommendedName>
</protein>
<accession>A0AAU8VGI7</accession>
<dbReference type="InterPro" id="IPR005702">
    <property type="entry name" value="Wzc-like_C"/>
</dbReference>
<keyword evidence="8" id="KW-0829">Tyrosine-protein kinase</keyword>
<dbReference type="Gene3D" id="3.40.50.300">
    <property type="entry name" value="P-loop containing nucleotide triphosphate hydrolases"/>
    <property type="match status" value="1"/>
</dbReference>
<keyword evidence="10" id="KW-0812">Transmembrane</keyword>
<dbReference type="Proteomes" id="UP000190848">
    <property type="component" value="Chromosome"/>
</dbReference>
<name>A0AAU8VGI7_9FLAO</name>
<evidence type="ECO:0000256" key="8">
    <source>
        <dbReference type="ARBA" id="ARBA00023137"/>
    </source>
</evidence>
<dbReference type="InterPro" id="IPR050445">
    <property type="entry name" value="Bact_polysacc_biosynth/exp"/>
</dbReference>
<gene>
    <name evidence="13" type="ORF">BBD32_12700</name>
</gene>
<evidence type="ECO:0000259" key="12">
    <source>
        <dbReference type="Pfam" id="PF13807"/>
    </source>
</evidence>
<dbReference type="InterPro" id="IPR032807">
    <property type="entry name" value="GNVR"/>
</dbReference>
<keyword evidence="4" id="KW-0808">Transferase</keyword>
<evidence type="ECO:0000313" key="13">
    <source>
        <dbReference type="EMBL" id="AQX02255.1"/>
    </source>
</evidence>
<dbReference type="PANTHER" id="PTHR32309">
    <property type="entry name" value="TYROSINE-PROTEIN KINASE"/>
    <property type="match status" value="1"/>
</dbReference>
<dbReference type="GO" id="GO:0005886">
    <property type="term" value="C:plasma membrane"/>
    <property type="evidence" value="ECO:0007669"/>
    <property type="project" value="TreeGrafter"/>
</dbReference>
<evidence type="ECO:0000256" key="3">
    <source>
        <dbReference type="ARBA" id="ARBA00011903"/>
    </source>
</evidence>
<dbReference type="NCBIfam" id="TIGR01007">
    <property type="entry name" value="eps_fam"/>
    <property type="match status" value="1"/>
</dbReference>
<keyword evidence="6" id="KW-0418">Kinase</keyword>
<dbReference type="GO" id="GO:0004715">
    <property type="term" value="F:non-membrane spanning protein tyrosine kinase activity"/>
    <property type="evidence" value="ECO:0007669"/>
    <property type="project" value="UniProtKB-EC"/>
</dbReference>
<evidence type="ECO:0000256" key="6">
    <source>
        <dbReference type="ARBA" id="ARBA00022777"/>
    </source>
</evidence>
<keyword evidence="10" id="KW-1133">Transmembrane helix</keyword>
<comment type="similarity">
    <text evidence="1">Belongs to the CpsD/CapB family.</text>
</comment>
<evidence type="ECO:0000313" key="14">
    <source>
        <dbReference type="Proteomes" id="UP000190848"/>
    </source>
</evidence>
<sequence length="786" mass="88603">MIRNSKYINIRGTWGENFHILDLFKYALGYWYWLVLSCIFFGGYYYYRYSKSLYVYRDKEVVMIKKQSSAPITSAFLQSAESPVNIKDEMLQLQSKELLRQVIPYMGGDKSYKISKGLRDYELYTDSPVEVILLGETSLSGYSLKVEPLDGGSVLIREWQSKKLEKPFKLSLNKPTRLPFGELLVKGSPHYGTPYYGKSIRVEKLPLERSVVYFLGQLKIKHLGEDTSVLELSIEDSSSKRGVSFLKSLVAVYNALYLDDKKRIAQSTGEFIADRLKIVEGELSGVEQKIEDFKLSNQGMDAQSLKSLSLSEQGENKSQGMKIDMDISLLEMLSSYLKDADKSKGLLPSNMGLSGGNIEQQIQAYNSFFLKRNRLMEGGNNKNPVVRDLDASLVSLRQEIQRSLDHSIRGLVQRRRQASALEQRALGQMLKVPSKEREQYSIYRSHAVKENLYLYLLNKREENALNAAIGEAKLHVVDHAVISHVPISPNILISVFTGLGIGFLVWVALLLLRLFLNTTVKSREEIESALNIPFLGEIPYSRSKSESGMGVFVYHTGKDALSEAFRILRTNITFMVNSGISPQVITYTSFSAGVGKTFNTLNLAASFSYMKKRVVLVDLDLRKGTLSTRVGLEGKAGVSHYLSGLLRDINTVIYHREIGLGVDVIPLGAIAPNPVELLLSKHLDELIEALKLKYDYVIVDGVPMGIVADANIIDRISELTLFIIREGKLDRRMLAELENIYQERKLSNLGIVFNGVRIGAFGYGYGYGQELKGGLWSRFLRMFRRV</sequence>
<comment type="catalytic activity">
    <reaction evidence="9">
        <text>L-tyrosyl-[protein] + ATP = O-phospho-L-tyrosyl-[protein] + ADP + H(+)</text>
        <dbReference type="Rhea" id="RHEA:10596"/>
        <dbReference type="Rhea" id="RHEA-COMP:10136"/>
        <dbReference type="Rhea" id="RHEA-COMP:20101"/>
        <dbReference type="ChEBI" id="CHEBI:15378"/>
        <dbReference type="ChEBI" id="CHEBI:30616"/>
        <dbReference type="ChEBI" id="CHEBI:46858"/>
        <dbReference type="ChEBI" id="CHEBI:61978"/>
        <dbReference type="ChEBI" id="CHEBI:456216"/>
        <dbReference type="EC" id="2.7.10.2"/>
    </reaction>
</comment>
<dbReference type="GO" id="GO:0005524">
    <property type="term" value="F:ATP binding"/>
    <property type="evidence" value="ECO:0007669"/>
    <property type="project" value="UniProtKB-KW"/>
</dbReference>
<reference evidence="13 14" key="1">
    <citation type="submission" date="2016-07" db="EMBL/GenBank/DDBJ databases">
        <title>Revisiting the taxonomy of the Elizabethkingia Genus using Whole-Genome Sequencing, Optical Mapping, and MALDI-TOF, along with proposal of three novel Elizabethkingia species: Elizabethkingia bruuniana sp. nov., Elizabethkingia ursingii sp. nov., and Elizabethkingia occulta sp. nov.</title>
        <authorList>
            <person name="Nicholson A.C."/>
        </authorList>
    </citation>
    <scope>NUCLEOTIDE SEQUENCE [LARGE SCALE GENOMIC DNA]</scope>
    <source>
        <strain evidence="13 14">F3201</strain>
    </source>
</reference>
<evidence type="ECO:0000256" key="7">
    <source>
        <dbReference type="ARBA" id="ARBA00022840"/>
    </source>
</evidence>
<keyword evidence="10" id="KW-0472">Membrane</keyword>
<dbReference type="Pfam" id="PF13614">
    <property type="entry name" value="AAA_31"/>
    <property type="match status" value="1"/>
</dbReference>
<dbReference type="AlphaFoldDB" id="A0AAU8VGI7"/>
<evidence type="ECO:0000259" key="11">
    <source>
        <dbReference type="Pfam" id="PF13614"/>
    </source>
</evidence>
<dbReference type="EMBL" id="CP016374">
    <property type="protein sequence ID" value="AQX02255.1"/>
    <property type="molecule type" value="Genomic_DNA"/>
</dbReference>
<evidence type="ECO:0000256" key="10">
    <source>
        <dbReference type="SAM" id="Phobius"/>
    </source>
</evidence>
<evidence type="ECO:0000256" key="1">
    <source>
        <dbReference type="ARBA" id="ARBA00007316"/>
    </source>
</evidence>
<keyword evidence="7" id="KW-0067">ATP-binding</keyword>
<dbReference type="RefSeq" id="WP_078396318.1">
    <property type="nucleotide sequence ID" value="NZ_CP016374.1"/>
</dbReference>
<evidence type="ECO:0000256" key="5">
    <source>
        <dbReference type="ARBA" id="ARBA00022741"/>
    </source>
</evidence>
<feature type="transmembrane region" description="Helical" evidence="10">
    <location>
        <begin position="491"/>
        <end position="516"/>
    </location>
</feature>
<feature type="domain" description="Tyrosine-protein kinase G-rich" evidence="12">
    <location>
        <begin position="443"/>
        <end position="513"/>
    </location>
</feature>
<organism evidence="13 14">
    <name type="scientific">Elizabethkingia anophelis</name>
    <dbReference type="NCBI Taxonomy" id="1117645"/>
    <lineage>
        <taxon>Bacteria</taxon>
        <taxon>Pseudomonadati</taxon>
        <taxon>Bacteroidota</taxon>
        <taxon>Flavobacteriia</taxon>
        <taxon>Flavobacteriales</taxon>
        <taxon>Weeksellaceae</taxon>
        <taxon>Elizabethkingia</taxon>
    </lineage>
</organism>
<evidence type="ECO:0000256" key="2">
    <source>
        <dbReference type="ARBA" id="ARBA00008883"/>
    </source>
</evidence>
<feature type="domain" description="AAA" evidence="11">
    <location>
        <begin position="583"/>
        <end position="704"/>
    </location>
</feature>
<dbReference type="PANTHER" id="PTHR32309:SF13">
    <property type="entry name" value="FERRIC ENTEROBACTIN TRANSPORT PROTEIN FEPE"/>
    <property type="match status" value="1"/>
</dbReference>
<dbReference type="InterPro" id="IPR025669">
    <property type="entry name" value="AAA_dom"/>
</dbReference>
<evidence type="ECO:0000256" key="9">
    <source>
        <dbReference type="ARBA" id="ARBA00051245"/>
    </source>
</evidence>
<keyword evidence="5" id="KW-0547">Nucleotide-binding</keyword>
<dbReference type="EC" id="2.7.10.2" evidence="3"/>
<dbReference type="FunFam" id="3.40.50.300:FF:000527">
    <property type="entry name" value="Tyrosine-protein kinase etk"/>
    <property type="match status" value="1"/>
</dbReference>